<dbReference type="CDD" id="cd12884">
    <property type="entry name" value="SPRY_hnRNP"/>
    <property type="match status" value="1"/>
</dbReference>
<feature type="compositionally biased region" description="Basic and acidic residues" evidence="5">
    <location>
        <begin position="626"/>
        <end position="639"/>
    </location>
</feature>
<dbReference type="InterPro" id="IPR036361">
    <property type="entry name" value="SAP_dom_sf"/>
</dbReference>
<dbReference type="SUPFAM" id="SSF68906">
    <property type="entry name" value="SAP domain"/>
    <property type="match status" value="1"/>
</dbReference>
<evidence type="ECO:0000313" key="8">
    <source>
        <dbReference type="Ensembl" id="ENSLACP00000010558.1"/>
    </source>
</evidence>
<feature type="compositionally biased region" description="Gly residues" evidence="5">
    <location>
        <begin position="669"/>
        <end position="678"/>
    </location>
</feature>
<dbReference type="InterPro" id="IPR001870">
    <property type="entry name" value="B30.2/SPRY"/>
</dbReference>
<protein>
    <submittedName>
        <fullName evidence="8">Heteroous nuclear ribonucleoprotein U like 2</fullName>
    </submittedName>
</protein>
<dbReference type="InterPro" id="IPR013320">
    <property type="entry name" value="ConA-like_dom_sf"/>
</dbReference>
<dbReference type="FunFam" id="2.60.120.920:FF:000006">
    <property type="entry name" value="heterogeneous nuclear ribonucleoprotein U isoform X1"/>
    <property type="match status" value="1"/>
</dbReference>
<dbReference type="Ensembl" id="ENSLACT00000010637.1">
    <property type="protein sequence ID" value="ENSLACP00000010558.1"/>
    <property type="gene ID" value="ENSLACG00000009304.1"/>
</dbReference>
<feature type="compositionally biased region" description="Acidic residues" evidence="5">
    <location>
        <begin position="38"/>
        <end position="50"/>
    </location>
</feature>
<reference evidence="9" key="1">
    <citation type="submission" date="2011-08" db="EMBL/GenBank/DDBJ databases">
        <title>The draft genome of Latimeria chalumnae.</title>
        <authorList>
            <person name="Di Palma F."/>
            <person name="Alfoldi J."/>
            <person name="Johnson J."/>
            <person name="Berlin A."/>
            <person name="Gnerre S."/>
            <person name="Jaffe D."/>
            <person name="MacCallum I."/>
            <person name="Young S."/>
            <person name="Walker B.J."/>
            <person name="Lander E."/>
            <person name="Lindblad-Toh K."/>
        </authorList>
    </citation>
    <scope>NUCLEOTIDE SEQUENCE [LARGE SCALE GENOMIC DNA]</scope>
    <source>
        <strain evidence="9">Wild caught</strain>
    </source>
</reference>
<evidence type="ECO:0000256" key="5">
    <source>
        <dbReference type="SAM" id="MobiDB-lite"/>
    </source>
</evidence>
<dbReference type="PROSITE" id="PS50188">
    <property type="entry name" value="B302_SPRY"/>
    <property type="match status" value="1"/>
</dbReference>
<feature type="compositionally biased region" description="Basic and acidic residues" evidence="5">
    <location>
        <begin position="149"/>
        <end position="181"/>
    </location>
</feature>
<feature type="compositionally biased region" description="Acidic residues" evidence="5">
    <location>
        <begin position="72"/>
        <end position="81"/>
    </location>
</feature>
<dbReference type="Proteomes" id="UP000008672">
    <property type="component" value="Unassembled WGS sequence"/>
</dbReference>
<evidence type="ECO:0000259" key="7">
    <source>
        <dbReference type="PROSITE" id="PS50800"/>
    </source>
</evidence>
<keyword evidence="9" id="KW-1185">Reference proteome</keyword>
<dbReference type="Bgee" id="ENSLACG00000009304">
    <property type="expression patterns" value="Expressed in muscle tissue and 6 other cell types or tissues"/>
</dbReference>
<dbReference type="PANTHER" id="PTHR12381">
    <property type="entry name" value="HETEROGENEOUS NUCLEAR RIBONUCLEOPROTEIN U FAMILY MEMBER"/>
    <property type="match status" value="1"/>
</dbReference>
<feature type="compositionally biased region" description="Basic and acidic residues" evidence="5">
    <location>
        <begin position="188"/>
        <end position="208"/>
    </location>
</feature>
<feature type="compositionally biased region" description="Basic residues" evidence="5">
    <location>
        <begin position="640"/>
        <end position="651"/>
    </location>
</feature>
<keyword evidence="2" id="KW-0488">Methylation</keyword>
<feature type="compositionally biased region" description="Basic and acidic residues" evidence="5">
    <location>
        <begin position="82"/>
        <end position="113"/>
    </location>
</feature>
<comment type="subcellular location">
    <subcellularLocation>
        <location evidence="1">Nucleus</location>
    </subcellularLocation>
</comment>
<dbReference type="GO" id="GO:0000380">
    <property type="term" value="P:alternative mRNA splicing, via spliceosome"/>
    <property type="evidence" value="ECO:0007669"/>
    <property type="project" value="TreeGrafter"/>
</dbReference>
<keyword evidence="4" id="KW-0539">Nucleus</keyword>
<dbReference type="OMA" id="DSRGLKM"/>
<reference evidence="8" key="2">
    <citation type="submission" date="2025-08" db="UniProtKB">
        <authorList>
            <consortium name="Ensembl"/>
        </authorList>
    </citation>
    <scope>IDENTIFICATION</scope>
</reference>
<dbReference type="EMBL" id="AFYH01015716">
    <property type="status" value="NOT_ANNOTATED_CDS"/>
    <property type="molecule type" value="Genomic_DNA"/>
</dbReference>
<dbReference type="PROSITE" id="PS50800">
    <property type="entry name" value="SAP"/>
    <property type="match status" value="1"/>
</dbReference>
<gene>
    <name evidence="8" type="primary">HNRNPUL2</name>
</gene>
<accession>H3ALN7</accession>
<dbReference type="SMART" id="SM00513">
    <property type="entry name" value="SAP"/>
    <property type="match status" value="1"/>
</dbReference>
<dbReference type="InterPro" id="IPR043136">
    <property type="entry name" value="B30.2/SPRY_sf"/>
</dbReference>
<proteinExistence type="predicted"/>
<dbReference type="GO" id="GO:0005634">
    <property type="term" value="C:nucleus"/>
    <property type="evidence" value="ECO:0007669"/>
    <property type="project" value="UniProtKB-SubCell"/>
</dbReference>
<dbReference type="InterPro" id="IPR003034">
    <property type="entry name" value="SAP_dom"/>
</dbReference>
<evidence type="ECO:0000259" key="6">
    <source>
        <dbReference type="PROSITE" id="PS50188"/>
    </source>
</evidence>
<feature type="compositionally biased region" description="Low complexity" evidence="5">
    <location>
        <begin position="652"/>
        <end position="668"/>
    </location>
</feature>
<dbReference type="AlphaFoldDB" id="H3ALN7"/>
<feature type="region of interest" description="Disordered" evidence="5">
    <location>
        <begin position="38"/>
        <end position="208"/>
    </location>
</feature>
<dbReference type="Gene3D" id="1.10.720.30">
    <property type="entry name" value="SAP domain"/>
    <property type="match status" value="1"/>
</dbReference>
<dbReference type="STRING" id="7897.ENSLACP00000010558"/>
<dbReference type="SUPFAM" id="SSF52540">
    <property type="entry name" value="P-loop containing nucleoside triphosphate hydrolases"/>
    <property type="match status" value="1"/>
</dbReference>
<dbReference type="HOGENOM" id="CLU_012140_1_0_1"/>
<name>H3ALN7_LATCH</name>
<dbReference type="FunFam" id="3.40.50.300:FF:000355">
    <property type="entry name" value="Heterogeneous nuclear ribonucleoprotein U-like 1, isoform CRA_a"/>
    <property type="match status" value="1"/>
</dbReference>
<feature type="domain" description="SAP" evidence="7">
    <location>
        <begin position="3"/>
        <end position="37"/>
    </location>
</feature>
<dbReference type="Gene3D" id="3.40.50.300">
    <property type="entry name" value="P-loop containing nucleotide triphosphate hydrolases"/>
    <property type="match status" value="1"/>
</dbReference>
<evidence type="ECO:0000256" key="4">
    <source>
        <dbReference type="ARBA" id="ARBA00023242"/>
    </source>
</evidence>
<evidence type="ECO:0000313" key="9">
    <source>
        <dbReference type="Proteomes" id="UP000008672"/>
    </source>
</evidence>
<dbReference type="FunCoup" id="H3ALN7">
    <property type="interactions" value="3423"/>
</dbReference>
<dbReference type="eggNOG" id="KOG2242">
    <property type="taxonomic scope" value="Eukaryota"/>
</dbReference>
<dbReference type="InterPro" id="IPR003877">
    <property type="entry name" value="SPRY_dom"/>
</dbReference>
<dbReference type="SMART" id="SM00449">
    <property type="entry name" value="SPRY"/>
    <property type="match status" value="1"/>
</dbReference>
<evidence type="ECO:0000256" key="3">
    <source>
        <dbReference type="ARBA" id="ARBA00022553"/>
    </source>
</evidence>
<dbReference type="SUPFAM" id="SSF49899">
    <property type="entry name" value="Concanavalin A-like lectins/glucanases"/>
    <property type="match status" value="1"/>
</dbReference>
<feature type="compositionally biased region" description="Basic and acidic residues" evidence="5">
    <location>
        <begin position="124"/>
        <end position="133"/>
    </location>
</feature>
<feature type="domain" description="B30.2/SPRY" evidence="6">
    <location>
        <begin position="225"/>
        <end position="418"/>
    </location>
</feature>
<dbReference type="EMBL" id="AFYH01015715">
    <property type="status" value="NOT_ANNOTATED_CDS"/>
    <property type="molecule type" value="Genomic_DNA"/>
</dbReference>
<reference evidence="8" key="3">
    <citation type="submission" date="2025-09" db="UniProtKB">
        <authorList>
            <consortium name="Ensembl"/>
        </authorList>
    </citation>
    <scope>IDENTIFICATION</scope>
</reference>
<keyword evidence="3" id="KW-0597">Phosphoprotein</keyword>
<dbReference type="PANTHER" id="PTHR12381:SF66">
    <property type="entry name" value="HETEROGENEOUS NUCLEAR RIBONUCLEOPROTEIN U-LIKE PROTEIN 2"/>
    <property type="match status" value="1"/>
</dbReference>
<evidence type="ECO:0000256" key="2">
    <source>
        <dbReference type="ARBA" id="ARBA00022481"/>
    </source>
</evidence>
<dbReference type="Pfam" id="PF00622">
    <property type="entry name" value="SPRY"/>
    <property type="match status" value="1"/>
</dbReference>
<sequence length="759" mass="87923">IDIKKLKVAELRTELQRRGLDTRGLKADLAQRLQEAIDAELTAEESGEVGDEARPAEGKPAGEKGMGQASPAEEEEEEEEKEKEVPLKEDANETETLEVKEAEKPAAKSRDQQQADVMRMVESQAEKKSKQPEEEAVAAAAAAAGGLERMNEKLEEKAESGREETKEVGKEKPAAVEKEGGPPDDQTDEKSEPEASEGERRGVKRQREERGRAYYEFREEAYFNRAKSPGPQEEEKEEDVDENLVCLDKYNCDLHFKVNKDRYGGQPLLSEKFPHLWSGARATHGVSKGKACFEAKLTQILQVKEEDASMQLLRVGWSVDAPPLQLGEDEFSYGYDARGLKMEQSQCQEFGEKFTENDVIGCFVNFEGEEVELSFSKNGQDLGIAFKISKESMADRALYPHVLCKNCAVELNFGQKEAPFFPIPEGFAFLQDVPLEDRLRAKLPPKSKEECEVLMLVGLPGAGKTHWASKHMEENPEKRYFVLGTKEILQKMKMKGLEEVQLEPEQQDLLVRHAAQCLSNLLHIAPQTRKNFIIDQGNVYSSAQRRKLLPFKGFSRKAVVVVPADEEWKTRLNRRTEEEGEEVSEMTLLQMKANFCVPETCDYLDEVIFAELQKDEAQKLITEYREEAKKVLPPPEKRSDRKKKRNKRNRQQNRQQNRQPNRPQNWNRGGQGYAGGNRRGFDNRNFRQYWGHQGQGPAQRGGYRNFYERYTPEYDRFYNRNYDYRYRDYYRQYSREWQRYYQERDRYYRDYYRSYQDYQ</sequence>
<evidence type="ECO:0000256" key="1">
    <source>
        <dbReference type="ARBA" id="ARBA00004123"/>
    </source>
</evidence>
<dbReference type="InterPro" id="IPR035778">
    <property type="entry name" value="SPRY_hnRNP_U"/>
</dbReference>
<dbReference type="GO" id="GO:0003723">
    <property type="term" value="F:RNA binding"/>
    <property type="evidence" value="ECO:0007669"/>
    <property type="project" value="TreeGrafter"/>
</dbReference>
<dbReference type="InterPro" id="IPR027417">
    <property type="entry name" value="P-loop_NTPase"/>
</dbReference>
<dbReference type="Pfam" id="PF13671">
    <property type="entry name" value="AAA_33"/>
    <property type="match status" value="1"/>
</dbReference>
<organism evidence="8 9">
    <name type="scientific">Latimeria chalumnae</name>
    <name type="common">Coelacanth</name>
    <dbReference type="NCBI Taxonomy" id="7897"/>
    <lineage>
        <taxon>Eukaryota</taxon>
        <taxon>Metazoa</taxon>
        <taxon>Chordata</taxon>
        <taxon>Craniata</taxon>
        <taxon>Vertebrata</taxon>
        <taxon>Euteleostomi</taxon>
        <taxon>Coelacanthiformes</taxon>
        <taxon>Coelacanthidae</taxon>
        <taxon>Latimeria</taxon>
    </lineage>
</organism>
<dbReference type="Pfam" id="PF02037">
    <property type="entry name" value="SAP"/>
    <property type="match status" value="1"/>
</dbReference>
<dbReference type="Gene3D" id="2.60.120.920">
    <property type="match status" value="1"/>
</dbReference>
<dbReference type="GeneTree" id="ENSGT00940000160376"/>
<feature type="region of interest" description="Disordered" evidence="5">
    <location>
        <begin position="626"/>
        <end position="678"/>
    </location>
</feature>
<dbReference type="InParanoid" id="H3ALN7"/>
<feature type="compositionally biased region" description="Basic and acidic residues" evidence="5">
    <location>
        <begin position="51"/>
        <end position="62"/>
    </location>
</feature>